<dbReference type="EMBL" id="JAYWIO010000001">
    <property type="protein sequence ID" value="KAK7291289.1"/>
    <property type="molecule type" value="Genomic_DNA"/>
</dbReference>
<evidence type="ECO:0008006" key="4">
    <source>
        <dbReference type="Google" id="ProtNLM"/>
    </source>
</evidence>
<dbReference type="AlphaFoldDB" id="A0AAN9PBG0"/>
<dbReference type="InterPro" id="IPR011065">
    <property type="entry name" value="Kunitz_inhibitor_STI-like_sf"/>
</dbReference>
<protein>
    <recommendedName>
        <fullName evidence="4">Miraculin</fullName>
    </recommendedName>
</protein>
<dbReference type="PANTHER" id="PTHR33107">
    <property type="entry name" value="KUNITZ TRYPSIN INHIBITOR 2"/>
    <property type="match status" value="1"/>
</dbReference>
<keyword evidence="1" id="KW-0732">Signal</keyword>
<dbReference type="Pfam" id="PF00197">
    <property type="entry name" value="Kunitz_legume"/>
    <property type="match status" value="1"/>
</dbReference>
<dbReference type="Gene3D" id="2.80.10.50">
    <property type="match status" value="1"/>
</dbReference>
<keyword evidence="3" id="KW-1185">Reference proteome</keyword>
<proteinExistence type="predicted"/>
<dbReference type="SUPFAM" id="SSF50386">
    <property type="entry name" value="STI-like"/>
    <property type="match status" value="1"/>
</dbReference>
<gene>
    <name evidence="2" type="ORF">RIF29_06305</name>
</gene>
<dbReference type="PANTHER" id="PTHR33107:SF77">
    <property type="entry name" value="KUNITZ TYPE TRYPSIN INHIBITOR _ MIRACULIN"/>
    <property type="match status" value="1"/>
</dbReference>
<feature type="chain" id="PRO_5042819711" description="Miraculin" evidence="1">
    <location>
        <begin position="24"/>
        <end position="198"/>
    </location>
</feature>
<dbReference type="SMART" id="SM00452">
    <property type="entry name" value="STI"/>
    <property type="match status" value="1"/>
</dbReference>
<evidence type="ECO:0000313" key="2">
    <source>
        <dbReference type="EMBL" id="KAK7291289.1"/>
    </source>
</evidence>
<dbReference type="Proteomes" id="UP001372338">
    <property type="component" value="Unassembled WGS sequence"/>
</dbReference>
<feature type="signal peptide" evidence="1">
    <location>
        <begin position="1"/>
        <end position="23"/>
    </location>
</feature>
<name>A0AAN9PBG0_CROPI</name>
<comment type="caution">
    <text evidence="2">The sequence shown here is derived from an EMBL/GenBank/DDBJ whole genome shotgun (WGS) entry which is preliminary data.</text>
</comment>
<dbReference type="CDD" id="cd23375">
    <property type="entry name" value="beta-trefoil_STI_VvMLP-like"/>
    <property type="match status" value="1"/>
</dbReference>
<accession>A0AAN9PBG0</accession>
<reference evidence="2 3" key="1">
    <citation type="submission" date="2024-01" db="EMBL/GenBank/DDBJ databases">
        <title>The genomes of 5 underutilized Papilionoideae crops provide insights into root nodulation and disease resistanc.</title>
        <authorList>
            <person name="Yuan L."/>
        </authorList>
    </citation>
    <scope>NUCLEOTIDE SEQUENCE [LARGE SCALE GENOMIC DNA]</scope>
    <source>
        <strain evidence="2">ZHUSHIDOU_FW_LH</strain>
        <tissue evidence="2">Leaf</tissue>
    </source>
</reference>
<sequence length="198" mass="21997">MKITLLPLAFVLLFALSTQPLLGAADASPEQVVDTAGKILRADTKYYTSIDGLGLASIGEFCPLDVVVVNGYHGLPLTFTPVNPKKGVIRVSTDLNIKFADWTSCPHYSTVWKLDDFDVSKKQWFVTTGGVVGNPSWETIRNWFKIEKYDGAYKLIYCPSVVQSPKHLCKNVGIFEDQKGNKRLALTDVPLKVRFQKA</sequence>
<dbReference type="InterPro" id="IPR002160">
    <property type="entry name" value="Prot_inh_Kunz-lg"/>
</dbReference>
<organism evidence="2 3">
    <name type="scientific">Crotalaria pallida</name>
    <name type="common">Smooth rattlebox</name>
    <name type="synonym">Crotalaria striata</name>
    <dbReference type="NCBI Taxonomy" id="3830"/>
    <lineage>
        <taxon>Eukaryota</taxon>
        <taxon>Viridiplantae</taxon>
        <taxon>Streptophyta</taxon>
        <taxon>Embryophyta</taxon>
        <taxon>Tracheophyta</taxon>
        <taxon>Spermatophyta</taxon>
        <taxon>Magnoliopsida</taxon>
        <taxon>eudicotyledons</taxon>
        <taxon>Gunneridae</taxon>
        <taxon>Pentapetalae</taxon>
        <taxon>rosids</taxon>
        <taxon>fabids</taxon>
        <taxon>Fabales</taxon>
        <taxon>Fabaceae</taxon>
        <taxon>Papilionoideae</taxon>
        <taxon>50 kb inversion clade</taxon>
        <taxon>genistoids sensu lato</taxon>
        <taxon>core genistoids</taxon>
        <taxon>Crotalarieae</taxon>
        <taxon>Crotalaria</taxon>
    </lineage>
</organism>
<dbReference type="GO" id="GO:0004866">
    <property type="term" value="F:endopeptidase inhibitor activity"/>
    <property type="evidence" value="ECO:0007669"/>
    <property type="project" value="InterPro"/>
</dbReference>
<evidence type="ECO:0000256" key="1">
    <source>
        <dbReference type="SAM" id="SignalP"/>
    </source>
</evidence>
<evidence type="ECO:0000313" key="3">
    <source>
        <dbReference type="Proteomes" id="UP001372338"/>
    </source>
</evidence>